<evidence type="ECO:0000313" key="9">
    <source>
        <dbReference type="EMBL" id="UYV82998.1"/>
    </source>
</evidence>
<organism evidence="9 10">
    <name type="scientific">Cordylochernes scorpioides</name>
    <dbReference type="NCBI Taxonomy" id="51811"/>
    <lineage>
        <taxon>Eukaryota</taxon>
        <taxon>Metazoa</taxon>
        <taxon>Ecdysozoa</taxon>
        <taxon>Arthropoda</taxon>
        <taxon>Chelicerata</taxon>
        <taxon>Arachnida</taxon>
        <taxon>Pseudoscorpiones</taxon>
        <taxon>Cheliferoidea</taxon>
        <taxon>Chernetidae</taxon>
        <taxon>Cordylochernes</taxon>
    </lineage>
</organism>
<evidence type="ECO:0000256" key="2">
    <source>
        <dbReference type="ARBA" id="ARBA00018059"/>
    </source>
</evidence>
<evidence type="ECO:0000256" key="4">
    <source>
        <dbReference type="ARBA" id="ARBA00022741"/>
    </source>
</evidence>
<dbReference type="Gene3D" id="2.20.25.350">
    <property type="match status" value="1"/>
</dbReference>
<feature type="domain" description="W2" evidence="8">
    <location>
        <begin position="237"/>
        <end position="395"/>
    </location>
</feature>
<evidence type="ECO:0000256" key="6">
    <source>
        <dbReference type="ARBA" id="ARBA00023134"/>
    </source>
</evidence>
<dbReference type="InterPro" id="IPR016190">
    <property type="entry name" value="Transl_init_fac_IF2/IF5_Zn-bd"/>
</dbReference>
<evidence type="ECO:0000256" key="3">
    <source>
        <dbReference type="ARBA" id="ARBA00022540"/>
    </source>
</evidence>
<comment type="similarity">
    <text evidence="1">Belongs to the eIF-2-beta/eIF-5 family.</text>
</comment>
<dbReference type="PROSITE" id="PS51363">
    <property type="entry name" value="W2"/>
    <property type="match status" value="1"/>
</dbReference>
<dbReference type="SMART" id="SM00515">
    <property type="entry name" value="eIF5C"/>
    <property type="match status" value="1"/>
</dbReference>
<evidence type="ECO:0000259" key="8">
    <source>
        <dbReference type="PROSITE" id="PS51363"/>
    </source>
</evidence>
<dbReference type="InterPro" id="IPR003307">
    <property type="entry name" value="W2_domain"/>
</dbReference>
<dbReference type="SUPFAM" id="SSF75689">
    <property type="entry name" value="Zinc-binding domain of translation initiation factor 2 beta"/>
    <property type="match status" value="1"/>
</dbReference>
<dbReference type="SUPFAM" id="SSF48371">
    <property type="entry name" value="ARM repeat"/>
    <property type="match status" value="1"/>
</dbReference>
<sequence length="440" mass="49517">MGSVNINRNLADQFYRYKMPKLITKVEGKGNGIKTVIVNMVEVAKALNRPPTYPTKYFGCELGAQTKFDIKAERYIVNGSHEAAKLQDLLDGFIKRFVLCPACGNPETILGVQAKKGVISTSCKACGHQGFIDTTHKLATYIMKNPPDVDPAITGASVQSGKKNKRKSKDESKSVKKQQNGDDGSHNVSDNSLPDNGHGENLEEDDWSVDTDAESVAKRMENLTLGAKGLMHNNDLEKPLQERLDIFFEFVKKYNSIINASAVRDIVAESERLELRDKAILIICVVLLNENIISQIKAYKILFLKFTSENLKAQKYLMGGIEQVINEHKEVLLPKVVHILKTLYDEDILDEEAILEWGVKPSKKYVSKELAQEIHEKAQPFLRWLKEAEEEDESSEEEENVEVVYSDRVRSTTLQEIKEPPAPKSPPEEEEEDDLDIDAI</sequence>
<keyword evidence="5" id="KW-0648">Protein biosynthesis</keyword>
<protein>
    <recommendedName>
        <fullName evidence="2">Eukaryotic translation initiation factor 5</fullName>
    </recommendedName>
</protein>
<feature type="compositionally biased region" description="Basic and acidic residues" evidence="7">
    <location>
        <begin position="411"/>
        <end position="421"/>
    </location>
</feature>
<reference evidence="9 10" key="1">
    <citation type="submission" date="2022-03" db="EMBL/GenBank/DDBJ databases">
        <title>A chromosomal length assembly of Cordylochernes scorpioides.</title>
        <authorList>
            <person name="Zeh D."/>
            <person name="Zeh J."/>
        </authorList>
    </citation>
    <scope>NUCLEOTIDE SEQUENCE [LARGE SCALE GENOMIC DNA]</scope>
    <source>
        <strain evidence="9">IN4F17</strain>
        <tissue evidence="9">Whole Body</tissue>
    </source>
</reference>
<dbReference type="EMBL" id="CP092884">
    <property type="protein sequence ID" value="UYV82998.1"/>
    <property type="molecule type" value="Genomic_DNA"/>
</dbReference>
<keyword evidence="10" id="KW-1185">Reference proteome</keyword>
<dbReference type="PANTHER" id="PTHR23001:SF7">
    <property type="entry name" value="EUKARYOTIC TRANSLATION INITIATION FACTOR 5"/>
    <property type="match status" value="1"/>
</dbReference>
<accession>A0ABY6LP96</accession>
<keyword evidence="3" id="KW-0396">Initiation factor</keyword>
<dbReference type="Gene3D" id="3.30.30.170">
    <property type="match status" value="1"/>
</dbReference>
<dbReference type="SMART" id="SM00653">
    <property type="entry name" value="eIF2B_5"/>
    <property type="match status" value="1"/>
</dbReference>
<gene>
    <name evidence="9" type="ORF">LAZ67_22001684</name>
</gene>
<dbReference type="InterPro" id="IPR002735">
    <property type="entry name" value="Transl_init_fac_IF2/IF5_dom"/>
</dbReference>
<dbReference type="InterPro" id="IPR045196">
    <property type="entry name" value="IF2/IF5"/>
</dbReference>
<dbReference type="SUPFAM" id="SSF100966">
    <property type="entry name" value="Translation initiation factor 2 beta, aIF2beta, N-terminal domain"/>
    <property type="match status" value="1"/>
</dbReference>
<feature type="compositionally biased region" description="Acidic residues" evidence="7">
    <location>
        <begin position="428"/>
        <end position="440"/>
    </location>
</feature>
<keyword evidence="6" id="KW-0342">GTP-binding</keyword>
<evidence type="ECO:0000313" key="10">
    <source>
        <dbReference type="Proteomes" id="UP001235939"/>
    </source>
</evidence>
<dbReference type="InterPro" id="IPR016189">
    <property type="entry name" value="Transl_init_fac_IF2/IF5_N"/>
</dbReference>
<keyword evidence="4" id="KW-0547">Nucleotide-binding</keyword>
<evidence type="ECO:0000256" key="7">
    <source>
        <dbReference type="SAM" id="MobiDB-lite"/>
    </source>
</evidence>
<feature type="region of interest" description="Disordered" evidence="7">
    <location>
        <begin position="151"/>
        <end position="208"/>
    </location>
</feature>
<dbReference type="Pfam" id="PF01873">
    <property type="entry name" value="eIF-5_eIF-2B"/>
    <property type="match status" value="1"/>
</dbReference>
<evidence type="ECO:0000256" key="1">
    <source>
        <dbReference type="ARBA" id="ARBA00010397"/>
    </source>
</evidence>
<dbReference type="CDD" id="cd11561">
    <property type="entry name" value="W2_eIF5"/>
    <property type="match status" value="1"/>
</dbReference>
<dbReference type="Pfam" id="PF02020">
    <property type="entry name" value="W2"/>
    <property type="match status" value="1"/>
</dbReference>
<dbReference type="Gene3D" id="1.25.40.180">
    <property type="match status" value="1"/>
</dbReference>
<proteinExistence type="inferred from homology"/>
<feature type="region of interest" description="Disordered" evidence="7">
    <location>
        <begin position="411"/>
        <end position="440"/>
    </location>
</feature>
<feature type="compositionally biased region" description="Basic and acidic residues" evidence="7">
    <location>
        <begin position="168"/>
        <end position="185"/>
    </location>
</feature>
<dbReference type="Proteomes" id="UP001235939">
    <property type="component" value="Chromosome 22"/>
</dbReference>
<evidence type="ECO:0000256" key="5">
    <source>
        <dbReference type="ARBA" id="ARBA00022917"/>
    </source>
</evidence>
<dbReference type="InterPro" id="IPR016024">
    <property type="entry name" value="ARM-type_fold"/>
</dbReference>
<name>A0ABY6LP96_9ARAC</name>
<dbReference type="PANTHER" id="PTHR23001">
    <property type="entry name" value="EUKARYOTIC TRANSLATION INITIATION FACTOR"/>
    <property type="match status" value="1"/>
</dbReference>